<dbReference type="GO" id="GO:0015937">
    <property type="term" value="P:coenzyme A biosynthetic process"/>
    <property type="evidence" value="ECO:0007669"/>
    <property type="project" value="UniProtKB-UniRule"/>
</dbReference>
<comment type="pathway">
    <text evidence="5">Cofactor biosynthesis; coenzyme A biosynthesis; CoA from (R)-pantothenate: step 5/5.</text>
</comment>
<dbReference type="GO" id="GO:0005737">
    <property type="term" value="C:cytoplasm"/>
    <property type="evidence" value="ECO:0007669"/>
    <property type="project" value="UniProtKB-SubCell"/>
</dbReference>
<comment type="subcellular location">
    <subcellularLocation>
        <location evidence="5">Cytoplasm</location>
    </subcellularLocation>
</comment>
<evidence type="ECO:0000256" key="6">
    <source>
        <dbReference type="NCBIfam" id="TIGR00152"/>
    </source>
</evidence>
<dbReference type="Proteomes" id="UP000601768">
    <property type="component" value="Unassembled WGS sequence"/>
</dbReference>
<keyword evidence="3 5" id="KW-0067">ATP-binding</keyword>
<accession>A0A8J6IT78</accession>
<evidence type="ECO:0000256" key="5">
    <source>
        <dbReference type="HAMAP-Rule" id="MF_00376"/>
    </source>
</evidence>
<dbReference type="Gene3D" id="3.40.50.300">
    <property type="entry name" value="P-loop containing nucleotide triphosphate hydrolases"/>
    <property type="match status" value="1"/>
</dbReference>
<comment type="similarity">
    <text evidence="1 5">Belongs to the CoaE family.</text>
</comment>
<dbReference type="EMBL" id="JACNEP010000003">
    <property type="protein sequence ID" value="MBC3765312.1"/>
    <property type="molecule type" value="Genomic_DNA"/>
</dbReference>
<dbReference type="GO" id="GO:0004140">
    <property type="term" value="F:dephospho-CoA kinase activity"/>
    <property type="evidence" value="ECO:0007669"/>
    <property type="project" value="UniProtKB-UniRule"/>
</dbReference>
<evidence type="ECO:0000256" key="3">
    <source>
        <dbReference type="ARBA" id="ARBA00022840"/>
    </source>
</evidence>
<dbReference type="GO" id="GO:0005524">
    <property type="term" value="F:ATP binding"/>
    <property type="evidence" value="ECO:0007669"/>
    <property type="project" value="UniProtKB-UniRule"/>
</dbReference>
<proteinExistence type="inferred from homology"/>
<protein>
    <recommendedName>
        <fullName evidence="5 6">Dephospho-CoA kinase</fullName>
        <ecNumber evidence="5 6">2.7.1.24</ecNumber>
    </recommendedName>
    <alternativeName>
        <fullName evidence="5">Dephosphocoenzyme A kinase</fullName>
    </alternativeName>
</protein>
<evidence type="ECO:0000256" key="4">
    <source>
        <dbReference type="ARBA" id="ARBA00022993"/>
    </source>
</evidence>
<dbReference type="RefSeq" id="WP_186505785.1">
    <property type="nucleotide sequence ID" value="NZ_JACNEP010000003.1"/>
</dbReference>
<organism evidence="7 8">
    <name type="scientific">Neptunicella marina</name>
    <dbReference type="NCBI Taxonomy" id="2125989"/>
    <lineage>
        <taxon>Bacteria</taxon>
        <taxon>Pseudomonadati</taxon>
        <taxon>Pseudomonadota</taxon>
        <taxon>Gammaproteobacteria</taxon>
        <taxon>Alteromonadales</taxon>
        <taxon>Alteromonadaceae</taxon>
        <taxon>Neptunicella</taxon>
    </lineage>
</organism>
<keyword evidence="5 7" id="KW-0808">Transferase</keyword>
<evidence type="ECO:0000256" key="1">
    <source>
        <dbReference type="ARBA" id="ARBA00009018"/>
    </source>
</evidence>
<dbReference type="SUPFAM" id="SSF52540">
    <property type="entry name" value="P-loop containing nucleoside triphosphate hydrolases"/>
    <property type="match status" value="1"/>
</dbReference>
<dbReference type="EC" id="2.7.1.24" evidence="5 6"/>
<keyword evidence="5 7" id="KW-0418">Kinase</keyword>
<dbReference type="InterPro" id="IPR027417">
    <property type="entry name" value="P-loop_NTPase"/>
</dbReference>
<evidence type="ECO:0000313" key="8">
    <source>
        <dbReference type="Proteomes" id="UP000601768"/>
    </source>
</evidence>
<evidence type="ECO:0000256" key="2">
    <source>
        <dbReference type="ARBA" id="ARBA00022741"/>
    </source>
</evidence>
<keyword evidence="8" id="KW-1185">Reference proteome</keyword>
<reference evidence="7" key="2">
    <citation type="submission" date="2020-08" db="EMBL/GenBank/DDBJ databases">
        <authorList>
            <person name="Lai Q."/>
        </authorList>
    </citation>
    <scope>NUCLEOTIDE SEQUENCE</scope>
    <source>
        <strain evidence="7">S27-2</strain>
    </source>
</reference>
<comment type="catalytic activity">
    <reaction evidence="5">
        <text>3'-dephospho-CoA + ATP = ADP + CoA + H(+)</text>
        <dbReference type="Rhea" id="RHEA:18245"/>
        <dbReference type="ChEBI" id="CHEBI:15378"/>
        <dbReference type="ChEBI" id="CHEBI:30616"/>
        <dbReference type="ChEBI" id="CHEBI:57287"/>
        <dbReference type="ChEBI" id="CHEBI:57328"/>
        <dbReference type="ChEBI" id="CHEBI:456216"/>
        <dbReference type="EC" id="2.7.1.24"/>
    </reaction>
</comment>
<keyword evidence="4 5" id="KW-0173">Coenzyme A biosynthesis</keyword>
<keyword evidence="2 5" id="KW-0547">Nucleotide-binding</keyword>
<dbReference type="UniPathway" id="UPA00241">
    <property type="reaction ID" value="UER00356"/>
</dbReference>
<comment type="caution">
    <text evidence="7">The sequence shown here is derived from an EMBL/GenBank/DDBJ whole genome shotgun (WGS) entry which is preliminary data.</text>
</comment>
<reference evidence="7" key="1">
    <citation type="journal article" date="2018" name="Int. J. Syst. Evol. Microbiol.">
        <title>Neptunicella marina gen. nov., sp. nov., isolated from surface seawater.</title>
        <authorList>
            <person name="Liu X."/>
            <person name="Lai Q."/>
            <person name="Du Y."/>
            <person name="Zhang X."/>
            <person name="Liu Z."/>
            <person name="Sun F."/>
            <person name="Shao Z."/>
        </authorList>
    </citation>
    <scope>NUCLEOTIDE SEQUENCE</scope>
    <source>
        <strain evidence="7">S27-2</strain>
    </source>
</reference>
<dbReference type="PANTHER" id="PTHR10695">
    <property type="entry name" value="DEPHOSPHO-COA KINASE-RELATED"/>
    <property type="match status" value="1"/>
</dbReference>
<dbReference type="CDD" id="cd02022">
    <property type="entry name" value="DPCK"/>
    <property type="match status" value="1"/>
</dbReference>
<gene>
    <name evidence="5 7" type="primary">coaE</name>
    <name evidence="7" type="ORF">H8B19_05455</name>
</gene>
<dbReference type="Pfam" id="PF01121">
    <property type="entry name" value="CoaE"/>
    <property type="match status" value="1"/>
</dbReference>
<name>A0A8J6IT78_9ALTE</name>
<dbReference type="AlphaFoldDB" id="A0A8J6IT78"/>
<keyword evidence="5" id="KW-0963">Cytoplasm</keyword>
<dbReference type="NCBIfam" id="TIGR00152">
    <property type="entry name" value="dephospho-CoA kinase"/>
    <property type="match status" value="1"/>
</dbReference>
<dbReference type="PROSITE" id="PS51219">
    <property type="entry name" value="DPCK"/>
    <property type="match status" value="1"/>
</dbReference>
<dbReference type="InterPro" id="IPR001977">
    <property type="entry name" value="Depp_CoAkinase"/>
</dbReference>
<feature type="binding site" evidence="5">
    <location>
        <begin position="13"/>
        <end position="18"/>
    </location>
    <ligand>
        <name>ATP</name>
        <dbReference type="ChEBI" id="CHEBI:30616"/>
    </ligand>
</feature>
<sequence>MSQFIVGLTGGIGSGKSTVGKMFEQKGIEVIDADQIARIVVEPGTQALLQIKQHFGEQVLNEDGSLNRAQLRSIIFANSEEKHWLNQLLHPIIRQKMIDACTHARSAYVILMVPLLIENNLIPLVHKLLVVDVAPEIQIQRTILRDNVDETQVKNIIASQASRELRLQLADDIILNHGDSTELNEQINALHQHYLQQAKIHAKA</sequence>
<dbReference type="HAMAP" id="MF_00376">
    <property type="entry name" value="Dephospho_CoA_kinase"/>
    <property type="match status" value="1"/>
</dbReference>
<evidence type="ECO:0000313" key="7">
    <source>
        <dbReference type="EMBL" id="MBC3765312.1"/>
    </source>
</evidence>
<dbReference type="PANTHER" id="PTHR10695:SF46">
    <property type="entry name" value="BIFUNCTIONAL COENZYME A SYNTHASE-RELATED"/>
    <property type="match status" value="1"/>
</dbReference>
<comment type="function">
    <text evidence="5">Catalyzes the phosphorylation of the 3'-hydroxyl group of dephosphocoenzyme A to form coenzyme A.</text>
</comment>